<accession>A0A0S3PZC5</accession>
<dbReference type="EMBL" id="AP014946">
    <property type="protein sequence ID" value="BAT61230.1"/>
    <property type="molecule type" value="Genomic_DNA"/>
</dbReference>
<keyword evidence="2" id="KW-1185">Reference proteome</keyword>
<name>A0A0S3PZC5_9BRAD</name>
<organism evidence="1 2">
    <name type="scientific">Variibacter gotjawalensis</name>
    <dbReference type="NCBI Taxonomy" id="1333996"/>
    <lineage>
        <taxon>Bacteria</taxon>
        <taxon>Pseudomonadati</taxon>
        <taxon>Pseudomonadota</taxon>
        <taxon>Alphaproteobacteria</taxon>
        <taxon>Hyphomicrobiales</taxon>
        <taxon>Nitrobacteraceae</taxon>
        <taxon>Variibacter</taxon>
    </lineage>
</organism>
<reference evidence="1 2" key="1">
    <citation type="submission" date="2015-08" db="EMBL/GenBank/DDBJ databases">
        <title>Investigation of the bacterial diversity of lava forest soil.</title>
        <authorList>
            <person name="Lee J.S."/>
        </authorList>
    </citation>
    <scope>NUCLEOTIDE SEQUENCE [LARGE SCALE GENOMIC DNA]</scope>
    <source>
        <strain evidence="1 2">GJW-30</strain>
    </source>
</reference>
<sequence>MSCEDDDEQSEIWERLYEQILSLLSRYGVDNAFGDGDCFLVDDNYGWKRHHVEVHQFHMFRPDIVAKVRSLLDEFPEWQIVMQIGVVGTEAWPNMGLTIRKHEIIEVLRREMLPEPFKNYQYPGARPGTEYD</sequence>
<proteinExistence type="predicted"/>
<evidence type="ECO:0000313" key="2">
    <source>
        <dbReference type="Proteomes" id="UP000236884"/>
    </source>
</evidence>
<dbReference type="KEGG" id="vgo:GJW-30_1_03787"/>
<dbReference type="Proteomes" id="UP000236884">
    <property type="component" value="Chromosome"/>
</dbReference>
<protein>
    <submittedName>
        <fullName evidence="1">Uncharacterized protein</fullName>
    </submittedName>
</protein>
<dbReference type="AlphaFoldDB" id="A0A0S3PZC5"/>
<gene>
    <name evidence="1" type="ORF">GJW-30_1_03787</name>
</gene>
<evidence type="ECO:0000313" key="1">
    <source>
        <dbReference type="EMBL" id="BAT61230.1"/>
    </source>
</evidence>